<name>A0A7X0RU09_9BACL</name>
<dbReference type="AlphaFoldDB" id="A0A7X0RU09"/>
<organism evidence="1 2">
    <name type="scientific">Cohnella nanjingensis</name>
    <dbReference type="NCBI Taxonomy" id="1387779"/>
    <lineage>
        <taxon>Bacteria</taxon>
        <taxon>Bacillati</taxon>
        <taxon>Bacillota</taxon>
        <taxon>Bacilli</taxon>
        <taxon>Bacillales</taxon>
        <taxon>Paenibacillaceae</taxon>
        <taxon>Cohnella</taxon>
    </lineage>
</organism>
<proteinExistence type="predicted"/>
<dbReference type="Proteomes" id="UP000547209">
    <property type="component" value="Unassembled WGS sequence"/>
</dbReference>
<gene>
    <name evidence="1" type="ORF">H7C19_15780</name>
</gene>
<reference evidence="1 2" key="1">
    <citation type="submission" date="2020-08" db="EMBL/GenBank/DDBJ databases">
        <title>Cohnella phylogeny.</title>
        <authorList>
            <person name="Dunlap C."/>
        </authorList>
    </citation>
    <scope>NUCLEOTIDE SEQUENCE [LARGE SCALE GENOMIC DNA]</scope>
    <source>
        <strain evidence="1 2">DSM 28246</strain>
    </source>
</reference>
<evidence type="ECO:0000313" key="1">
    <source>
        <dbReference type="EMBL" id="MBB6672139.1"/>
    </source>
</evidence>
<dbReference type="RefSeq" id="WP_185143619.1">
    <property type="nucleotide sequence ID" value="NZ_JACJVP010000025.1"/>
</dbReference>
<keyword evidence="2" id="KW-1185">Reference proteome</keyword>
<evidence type="ECO:0000313" key="2">
    <source>
        <dbReference type="Proteomes" id="UP000547209"/>
    </source>
</evidence>
<sequence>MTCAFPSRVHQLQDNLASGVVLREDELARLYAASQLPLECPGWPFMEENDSIIRKHVR</sequence>
<dbReference type="EMBL" id="JACJVP010000025">
    <property type="protein sequence ID" value="MBB6672139.1"/>
    <property type="molecule type" value="Genomic_DNA"/>
</dbReference>
<accession>A0A7X0RU09</accession>
<protein>
    <submittedName>
        <fullName evidence="1">Uncharacterized protein</fullName>
    </submittedName>
</protein>
<comment type="caution">
    <text evidence="1">The sequence shown here is derived from an EMBL/GenBank/DDBJ whole genome shotgun (WGS) entry which is preliminary data.</text>
</comment>